<evidence type="ECO:0000256" key="1">
    <source>
        <dbReference type="SAM" id="Phobius"/>
    </source>
</evidence>
<keyword evidence="1" id="KW-1133">Transmembrane helix</keyword>
<evidence type="ECO:0000313" key="2">
    <source>
        <dbReference type="EMBL" id="KOY81299.1"/>
    </source>
</evidence>
<dbReference type="PATRIC" id="fig|33935.3.peg.2700"/>
<reference evidence="2 3" key="1">
    <citation type="submission" date="2015-07" db="EMBL/GenBank/DDBJ databases">
        <title>Genome sequencing project for genomic taxonomy and phylogenomics of Bacillus-like bacteria.</title>
        <authorList>
            <person name="Liu B."/>
            <person name="Wang J."/>
            <person name="Zhu Y."/>
            <person name="Liu G."/>
            <person name="Chen Q."/>
            <person name="Chen Z."/>
            <person name="Che J."/>
            <person name="Ge C."/>
            <person name="Shi H."/>
            <person name="Pan Z."/>
            <person name="Liu X."/>
        </authorList>
    </citation>
    <scope>NUCLEOTIDE SEQUENCE [LARGE SCALE GENOMIC DNA]</scope>
    <source>
        <strain evidence="2 3">DSM 54</strain>
    </source>
</reference>
<keyword evidence="1" id="KW-0812">Transmembrane</keyword>
<proteinExistence type="predicted"/>
<dbReference type="AlphaFoldDB" id="A0A0M9DI14"/>
<feature type="transmembrane region" description="Helical" evidence="1">
    <location>
        <begin position="33"/>
        <end position="55"/>
    </location>
</feature>
<name>A0A0M9DI14_9BACI</name>
<keyword evidence="3" id="KW-1185">Reference proteome</keyword>
<comment type="caution">
    <text evidence="2">The sequence shown here is derived from an EMBL/GenBank/DDBJ whole genome shotgun (WGS) entry which is preliminary data.</text>
</comment>
<organism evidence="2 3">
    <name type="scientific">Lysinibacillus macroides</name>
    <dbReference type="NCBI Taxonomy" id="33935"/>
    <lineage>
        <taxon>Bacteria</taxon>
        <taxon>Bacillati</taxon>
        <taxon>Bacillota</taxon>
        <taxon>Bacilli</taxon>
        <taxon>Bacillales</taxon>
        <taxon>Bacillaceae</taxon>
        <taxon>Lysinibacillus</taxon>
    </lineage>
</organism>
<keyword evidence="1" id="KW-0472">Membrane</keyword>
<evidence type="ECO:0000313" key="3">
    <source>
        <dbReference type="Proteomes" id="UP000037977"/>
    </source>
</evidence>
<accession>A0A0M9DI14</accession>
<gene>
    <name evidence="2" type="ORF">ADM90_19385</name>
</gene>
<dbReference type="EMBL" id="LGCI01000010">
    <property type="protein sequence ID" value="KOY81299.1"/>
    <property type="molecule type" value="Genomic_DNA"/>
</dbReference>
<protein>
    <submittedName>
        <fullName evidence="2">Uncharacterized protein</fullName>
    </submittedName>
</protein>
<sequence>MKKSIYEIDSLIYGFFRGVFKIVLLSNFNGKNILLKIPLLLLNLSVFTVSILQIFKMFKIL</sequence>
<dbReference type="Proteomes" id="UP000037977">
    <property type="component" value="Unassembled WGS sequence"/>
</dbReference>
<dbReference type="STRING" id="33935.ADM90_19385"/>